<sequence>MGPLDPPGPSVVCPLCPRLPSSKANFFQEYIDNFLTDDNKDRLVLLVAALVTVAPSIAAPVAVETPAQVVETPPRVMTVQPLATFNHGKPFLAERDPVTGAFDLRTTPVNTDDYLYEEFEDSGEAIDRKDEGASHTANHIISIPSKDSELHKFLNLPVHYSSASKFPLISSSYANTKIQGHGASNHRPASSTTTSTVSPSYYPHRTTGSSTTTTTSTTTTRRPMVSSTTPSTTARTTSRTTSTQQPPPAYEYEYEYDYNEPNKPASEPPKSDYGFMSFFNFGDSSSSTSQRPVERSTSTTTVPPRDESTATTTTKKPQPTTEDRPGSRPTGVTTRIPSTTSQQPKVENEPKPSVNGDKDATKTSPQPPSQESTMIAIKSEGIPIRNKTDNVEQKPKDDINTSEVIGLKPPVKTPDSIMKPPPRFGDKIEVTKVENGGWRGKPELSSDYYSSRPISTSQQSSTVPNHSSGHAKPFDSKPEGSNQVKYSAVNRPHDIITKKPIEFHTHLVAQVSPSEKEQEQEDEDEDTSNMEDQNKEEVTPQIVVPISSTPQGLQLSQQHQSTDSPPSGPSEYPPVEPEKKHPVTKPTEPPSRPPTITFPEEERPQPRPQQSQSSDQVYHATINDEKPLRPPASTYLQRPLIYGTQVEPQTEKGQIIPGRVEPDDSVGFNKVLVQQGHPPQPNFSQQQPAYHMHKVQPQPFGSSTPQITNQPNGQDDQRPVAWPPKGKPQQDNQKVPPFAFFPRPEQRPTGVGTVEAVRPPPRKPELPGSVAVSSVSGDTQSYSLQTSFSIGVPSGSGDEGKVTAGTVSAVPVGTSGPISHQAVSVSHQPPLNHQQSVSQLPLGSLQLDPRLPQGAPHLTQSVSANTIKYPPPPWEGNLNKPYKESVKRKPLPNILPQFRPNAKVGTAEPQGPHMMGVNVNYLREPMDRLQPPPLPPQPRPLHRSDDQHHQQHQHQHPHHQQQHQQHFPPVRPVAAAYHRAENPTSPSPSAILPPQPVHRRNGVGTKVATLQMIQSPPPVTRKAEEPVMIVYPSNNAEAAALKGNWRQQSPDFGNDDEFPHDLDDARKDTPILKGKPTIKPQIKVEFPYALVKPLPDSEVKEYQAYVPTSTPAEKTTVSEESPISHHLQDYHPAMASASSSSSAPPRRVVPQEAEFGWSVIGARAEDDMTTTPVSGSSTSGPMAPPQLTGGFRPIPAPNLE</sequence>
<dbReference type="Proteomes" id="UP000466442">
    <property type="component" value="Linkage Group LG5"/>
</dbReference>
<comment type="caution">
    <text evidence="2">The sequence shown here is derived from an EMBL/GenBank/DDBJ whole genome shotgun (WGS) entry which is preliminary data.</text>
</comment>
<evidence type="ECO:0000313" key="3">
    <source>
        <dbReference type="Proteomes" id="UP000466442"/>
    </source>
</evidence>
<feature type="compositionally biased region" description="Basic and acidic residues" evidence="1">
    <location>
        <begin position="1057"/>
        <end position="1070"/>
    </location>
</feature>
<accession>A0A8S9XSB9</accession>
<feature type="compositionally biased region" description="Low complexity" evidence="1">
    <location>
        <begin position="1132"/>
        <end position="1145"/>
    </location>
</feature>
<feature type="compositionally biased region" description="Polar residues" evidence="1">
    <location>
        <begin position="546"/>
        <end position="565"/>
    </location>
</feature>
<feature type="region of interest" description="Disordered" evidence="1">
    <location>
        <begin position="1162"/>
        <end position="1200"/>
    </location>
</feature>
<evidence type="ECO:0000256" key="1">
    <source>
        <dbReference type="SAM" id="MobiDB-lite"/>
    </source>
</evidence>
<feature type="compositionally biased region" description="Acidic residues" evidence="1">
    <location>
        <begin position="518"/>
        <end position="529"/>
    </location>
</feature>
<feature type="compositionally biased region" description="Pro residues" evidence="1">
    <location>
        <begin position="566"/>
        <end position="575"/>
    </location>
</feature>
<feature type="region of interest" description="Disordered" evidence="1">
    <location>
        <begin position="1046"/>
        <end position="1074"/>
    </location>
</feature>
<feature type="compositionally biased region" description="Polar residues" evidence="1">
    <location>
        <begin position="1108"/>
        <end position="1121"/>
    </location>
</feature>
<protein>
    <submittedName>
        <fullName evidence="2">Uncharacterized protein</fullName>
    </submittedName>
</protein>
<dbReference type="AlphaFoldDB" id="A0A8S9XSB9"/>
<feature type="compositionally biased region" description="Polar residues" evidence="1">
    <location>
        <begin position="816"/>
        <end position="841"/>
    </location>
</feature>
<proteinExistence type="predicted"/>
<evidence type="ECO:0000313" key="2">
    <source>
        <dbReference type="EMBL" id="KAF6210495.1"/>
    </source>
</evidence>
<feature type="region of interest" description="Disordered" evidence="1">
    <location>
        <begin position="283"/>
        <end position="778"/>
    </location>
</feature>
<feature type="compositionally biased region" description="Low complexity" evidence="1">
    <location>
        <begin position="309"/>
        <end position="320"/>
    </location>
</feature>
<dbReference type="EMBL" id="WIXP02000005">
    <property type="protein sequence ID" value="KAF6210495.1"/>
    <property type="molecule type" value="Genomic_DNA"/>
</dbReference>
<feature type="compositionally biased region" description="Polar residues" evidence="1">
    <location>
        <begin position="283"/>
        <end position="302"/>
    </location>
</feature>
<feature type="region of interest" description="Disordered" evidence="1">
    <location>
        <begin position="813"/>
        <end position="913"/>
    </location>
</feature>
<feature type="compositionally biased region" description="Polar residues" evidence="1">
    <location>
        <begin position="699"/>
        <end position="714"/>
    </location>
</feature>
<name>A0A8S9XSB9_APOLU</name>
<keyword evidence="3" id="KW-1185">Reference proteome</keyword>
<reference evidence="2" key="1">
    <citation type="journal article" date="2021" name="Mol. Ecol. Resour.">
        <title>Apolygus lucorum genome provides insights into omnivorousness and mesophyll feeding.</title>
        <authorList>
            <person name="Liu Y."/>
            <person name="Liu H."/>
            <person name="Wang H."/>
            <person name="Huang T."/>
            <person name="Liu B."/>
            <person name="Yang B."/>
            <person name="Yin L."/>
            <person name="Li B."/>
            <person name="Zhang Y."/>
            <person name="Zhang S."/>
            <person name="Jiang F."/>
            <person name="Zhang X."/>
            <person name="Ren Y."/>
            <person name="Wang B."/>
            <person name="Wang S."/>
            <person name="Lu Y."/>
            <person name="Wu K."/>
            <person name="Fan W."/>
            <person name="Wang G."/>
        </authorList>
    </citation>
    <scope>NUCLEOTIDE SEQUENCE</scope>
    <source>
        <strain evidence="2">12Hb</strain>
    </source>
</reference>
<feature type="compositionally biased region" description="Pro residues" evidence="1">
    <location>
        <begin position="930"/>
        <end position="939"/>
    </location>
</feature>
<feature type="compositionally biased region" description="Low complexity" evidence="1">
    <location>
        <begin position="190"/>
        <end position="244"/>
    </location>
</feature>
<organism evidence="2 3">
    <name type="scientific">Apolygus lucorum</name>
    <name type="common">Small green plant bug</name>
    <name type="synonym">Lygocoris lucorum</name>
    <dbReference type="NCBI Taxonomy" id="248454"/>
    <lineage>
        <taxon>Eukaryota</taxon>
        <taxon>Metazoa</taxon>
        <taxon>Ecdysozoa</taxon>
        <taxon>Arthropoda</taxon>
        <taxon>Hexapoda</taxon>
        <taxon>Insecta</taxon>
        <taxon>Pterygota</taxon>
        <taxon>Neoptera</taxon>
        <taxon>Paraneoptera</taxon>
        <taxon>Hemiptera</taxon>
        <taxon>Heteroptera</taxon>
        <taxon>Panheteroptera</taxon>
        <taxon>Cimicomorpha</taxon>
        <taxon>Miridae</taxon>
        <taxon>Mirini</taxon>
        <taxon>Apolygus</taxon>
    </lineage>
</organism>
<feature type="compositionally biased region" description="Low complexity" evidence="1">
    <location>
        <begin position="1169"/>
        <end position="1181"/>
    </location>
</feature>
<feature type="compositionally biased region" description="Basic residues" evidence="1">
    <location>
        <begin position="950"/>
        <end position="961"/>
    </location>
</feature>
<feature type="compositionally biased region" description="Polar residues" evidence="1">
    <location>
        <begin position="330"/>
        <end position="345"/>
    </location>
</feature>
<feature type="compositionally biased region" description="Basic and acidic residues" evidence="1">
    <location>
        <begin position="386"/>
        <end position="399"/>
    </location>
</feature>
<feature type="region of interest" description="Disordered" evidence="1">
    <location>
        <begin position="925"/>
        <end position="1005"/>
    </location>
</feature>
<dbReference type="OrthoDB" id="7482953at2759"/>
<feature type="region of interest" description="Disordered" evidence="1">
    <location>
        <begin position="1108"/>
        <end position="1149"/>
    </location>
</feature>
<feature type="compositionally biased region" description="Basic and acidic residues" evidence="1">
    <location>
        <begin position="491"/>
        <end position="505"/>
    </location>
</feature>
<gene>
    <name evidence="2" type="ORF">GE061_013601</name>
</gene>
<feature type="compositionally biased region" description="Basic and acidic residues" evidence="1">
    <location>
        <begin position="346"/>
        <end position="361"/>
    </location>
</feature>
<feature type="region of interest" description="Disordered" evidence="1">
    <location>
        <begin position="179"/>
        <end position="249"/>
    </location>
</feature>